<dbReference type="SMART" id="SM00448">
    <property type="entry name" value="REC"/>
    <property type="match status" value="1"/>
</dbReference>
<dbReference type="InterPro" id="IPR036388">
    <property type="entry name" value="WH-like_DNA-bd_sf"/>
</dbReference>
<dbReference type="Pfam" id="PF00486">
    <property type="entry name" value="Trans_reg_C"/>
    <property type="match status" value="1"/>
</dbReference>
<dbReference type="PANTHER" id="PTHR48111:SF1">
    <property type="entry name" value="TWO-COMPONENT RESPONSE REGULATOR ORR33"/>
    <property type="match status" value="1"/>
</dbReference>
<dbReference type="Proteomes" id="UP000069632">
    <property type="component" value="Unassembled WGS sequence"/>
</dbReference>
<gene>
    <name evidence="10" type="primary">mprA_2</name>
    <name evidence="10" type="ORF">ERS672216_01043</name>
</gene>
<protein>
    <submittedName>
        <fullName evidence="10">DNA-binding response regulator</fullName>
    </submittedName>
</protein>
<dbReference type="OrthoDB" id="5514345at2"/>
<dbReference type="InterPro" id="IPR001789">
    <property type="entry name" value="Sig_transdc_resp-reg_receiver"/>
</dbReference>
<name>A0A128EJD9_9BACT</name>
<feature type="DNA-binding region" description="OmpR/PhoB-type" evidence="7">
    <location>
        <begin position="132"/>
        <end position="225"/>
    </location>
</feature>
<dbReference type="InterPro" id="IPR039420">
    <property type="entry name" value="WalR-like"/>
</dbReference>
<feature type="domain" description="Response regulatory" evidence="8">
    <location>
        <begin position="10"/>
        <end position="124"/>
    </location>
</feature>
<evidence type="ECO:0000256" key="7">
    <source>
        <dbReference type="PROSITE-ProRule" id="PRU01091"/>
    </source>
</evidence>
<dbReference type="GO" id="GO:0000976">
    <property type="term" value="F:transcription cis-regulatory region binding"/>
    <property type="evidence" value="ECO:0007669"/>
    <property type="project" value="TreeGrafter"/>
</dbReference>
<dbReference type="GO" id="GO:0032993">
    <property type="term" value="C:protein-DNA complex"/>
    <property type="evidence" value="ECO:0007669"/>
    <property type="project" value="TreeGrafter"/>
</dbReference>
<evidence type="ECO:0000256" key="4">
    <source>
        <dbReference type="ARBA" id="ARBA00023125"/>
    </source>
</evidence>
<dbReference type="Gene3D" id="1.10.10.10">
    <property type="entry name" value="Winged helix-like DNA-binding domain superfamily/Winged helix DNA-binding domain"/>
    <property type="match status" value="1"/>
</dbReference>
<proteinExistence type="predicted"/>
<dbReference type="InterPro" id="IPR016032">
    <property type="entry name" value="Sig_transdc_resp-reg_C-effctor"/>
</dbReference>
<dbReference type="InterPro" id="IPR001867">
    <property type="entry name" value="OmpR/PhoB-type_DNA-bd"/>
</dbReference>
<evidence type="ECO:0000256" key="5">
    <source>
        <dbReference type="ARBA" id="ARBA00023163"/>
    </source>
</evidence>
<keyword evidence="5" id="KW-0804">Transcription</keyword>
<reference evidence="10 11" key="1">
    <citation type="submission" date="2016-02" db="EMBL/GenBank/DDBJ databases">
        <authorList>
            <consortium name="Pathogen Informatics"/>
        </authorList>
    </citation>
    <scope>NUCLEOTIDE SEQUENCE [LARGE SCALE GENOMIC DNA]</scope>
    <source>
        <strain evidence="10 11">RC20</strain>
    </source>
</reference>
<evidence type="ECO:0000259" key="8">
    <source>
        <dbReference type="PROSITE" id="PS50110"/>
    </source>
</evidence>
<organism evidence="10 11">
    <name type="scientific">Campylobacter geochelonis</name>
    <dbReference type="NCBI Taxonomy" id="1780362"/>
    <lineage>
        <taxon>Bacteria</taxon>
        <taxon>Pseudomonadati</taxon>
        <taxon>Campylobacterota</taxon>
        <taxon>Epsilonproteobacteria</taxon>
        <taxon>Campylobacterales</taxon>
        <taxon>Campylobacteraceae</taxon>
        <taxon>Campylobacter</taxon>
    </lineage>
</organism>
<dbReference type="GO" id="GO:0005829">
    <property type="term" value="C:cytosol"/>
    <property type="evidence" value="ECO:0007669"/>
    <property type="project" value="TreeGrafter"/>
</dbReference>
<keyword evidence="11" id="KW-1185">Reference proteome</keyword>
<evidence type="ECO:0000256" key="6">
    <source>
        <dbReference type="PROSITE-ProRule" id="PRU00169"/>
    </source>
</evidence>
<dbReference type="GO" id="GO:0006355">
    <property type="term" value="P:regulation of DNA-templated transcription"/>
    <property type="evidence" value="ECO:0007669"/>
    <property type="project" value="InterPro"/>
</dbReference>
<dbReference type="PROSITE" id="PS51755">
    <property type="entry name" value="OMPR_PHOB"/>
    <property type="match status" value="1"/>
</dbReference>
<evidence type="ECO:0000256" key="3">
    <source>
        <dbReference type="ARBA" id="ARBA00023015"/>
    </source>
</evidence>
<dbReference type="SMART" id="SM00862">
    <property type="entry name" value="Trans_reg_C"/>
    <property type="match status" value="1"/>
</dbReference>
<dbReference type="SUPFAM" id="SSF46894">
    <property type="entry name" value="C-terminal effector domain of the bipartite response regulators"/>
    <property type="match status" value="1"/>
</dbReference>
<keyword evidence="4 7" id="KW-0238">DNA-binding</keyword>
<keyword evidence="2" id="KW-0902">Two-component regulatory system</keyword>
<dbReference type="CDD" id="cd17536">
    <property type="entry name" value="REC_YesN-like"/>
    <property type="match status" value="1"/>
</dbReference>
<keyword evidence="1 6" id="KW-0597">Phosphoprotein</keyword>
<dbReference type="Pfam" id="PF00072">
    <property type="entry name" value="Response_reg"/>
    <property type="match status" value="1"/>
</dbReference>
<dbReference type="CDD" id="cd00383">
    <property type="entry name" value="trans_reg_C"/>
    <property type="match status" value="1"/>
</dbReference>
<keyword evidence="3" id="KW-0805">Transcription regulation</keyword>
<dbReference type="Gene3D" id="3.40.50.2300">
    <property type="match status" value="1"/>
</dbReference>
<accession>A0A128EJD9</accession>
<dbReference type="PANTHER" id="PTHR48111">
    <property type="entry name" value="REGULATOR OF RPOS"/>
    <property type="match status" value="1"/>
</dbReference>
<evidence type="ECO:0000256" key="2">
    <source>
        <dbReference type="ARBA" id="ARBA00023012"/>
    </source>
</evidence>
<dbReference type="AlphaFoldDB" id="A0A128EJD9"/>
<dbReference type="PROSITE" id="PS50110">
    <property type="entry name" value="RESPONSE_REGULATORY"/>
    <property type="match status" value="1"/>
</dbReference>
<dbReference type="InterPro" id="IPR011006">
    <property type="entry name" value="CheY-like_superfamily"/>
</dbReference>
<evidence type="ECO:0000313" key="10">
    <source>
        <dbReference type="EMBL" id="CZE47746.1"/>
    </source>
</evidence>
<dbReference type="EMBL" id="FIZP01000004">
    <property type="protein sequence ID" value="CZE47746.1"/>
    <property type="molecule type" value="Genomic_DNA"/>
</dbReference>
<dbReference type="GO" id="GO:0000156">
    <property type="term" value="F:phosphorelay response regulator activity"/>
    <property type="evidence" value="ECO:0007669"/>
    <property type="project" value="TreeGrafter"/>
</dbReference>
<feature type="modified residue" description="4-aspartylphosphate" evidence="6">
    <location>
        <position position="59"/>
    </location>
</feature>
<evidence type="ECO:0000313" key="11">
    <source>
        <dbReference type="Proteomes" id="UP000069632"/>
    </source>
</evidence>
<feature type="domain" description="OmpR/PhoB-type" evidence="9">
    <location>
        <begin position="132"/>
        <end position="225"/>
    </location>
</feature>
<sequence length="227" mass="25318">MSGVVLKDLKILIVEDEKDIRESMAEAMRYVFSDVITAQNGDEGVKKFRKFNPNMVITDIAMPIMDGLDMTKNLKKISPNTPIIALSAFSDKDKLLKAIDVGIDKYLLKPIDMDELLVAIETLAKNKIDALGDIVLADGYVFSQVKKVLLKDNKEIALTKKELAFISLLINRLGTLVLHEDIKTNVWIGEKASDAAIRTFIKRVRDKVGADMIKNVPGLGYKIEVLQ</sequence>
<dbReference type="SUPFAM" id="SSF52172">
    <property type="entry name" value="CheY-like"/>
    <property type="match status" value="1"/>
</dbReference>
<evidence type="ECO:0000259" key="9">
    <source>
        <dbReference type="PROSITE" id="PS51755"/>
    </source>
</evidence>
<evidence type="ECO:0000256" key="1">
    <source>
        <dbReference type="ARBA" id="ARBA00022553"/>
    </source>
</evidence>
<dbReference type="RefSeq" id="WP_075493159.1">
    <property type="nucleotide sequence ID" value="NZ_CP053844.1"/>
</dbReference>